<dbReference type="InterPro" id="IPR000209">
    <property type="entry name" value="Peptidase_S8/S53_dom"/>
</dbReference>
<name>G9NGB8_HYPAI</name>
<dbReference type="SUPFAM" id="SSF52743">
    <property type="entry name" value="Subtilisin-like"/>
    <property type="match status" value="1"/>
</dbReference>
<dbReference type="OrthoDB" id="4899029at2759"/>
<dbReference type="PROSITE" id="PS00136">
    <property type="entry name" value="SUBTILASE_ASP"/>
    <property type="match status" value="1"/>
</dbReference>
<sequence length="873" mass="98505">MANSGTPANTLAVIQLLVTTFATIRDVTRLLRTEEIDNELKAFYANVNANCTLMTRDWSRISKSAYGIDEDLVSRTLSHLGSIITTSSLKPLQGSISSATCYGGMRAFNQEWNLIQKQSDKSMRIQHVRSCTNFGKTLEERNRFIQRLNEYEDELQARYPDFQPDWISEDLLIKKSIRQPSYAVWNAAQSIFKALVACSDCECTPSHEMWAQLGLGTYRKASLNEEIDMDSGLDFDMFLSIKQDWQEAHILMSEEVKERAVVFQDDSEVKKPQTRKSIAKTKQMRVKRLCEPIAKMRTMAAHRLELKVMRDQLFKLRSERSTSLVDTTRSPITLEQFLKIGSRSFTERTRRILAVILSYAVLYLHDTPWLQHTWSSSHILFFPTTSSAIPLRPFIQIQLGQYQESRQDPDDLDDPDDLELENLDPDDLIMHHCPFLVTLAVMLMEVYFAVPFNVLAKRYGYDIAPDAESSVSTRRCVDVELVFKACREEIPENYQFHCAVDKCLDPAAWEDESGNKLDNEALTLRIYQEIVLPLETELGQAFTSMPIDELDRIAQELNFPNWDQDDVYEKFIKPSSLNAVSSVKIAILDTGVDLSHPDFEARVDNIKGKYNWLSPNSNKPHVITDRNGHGTFAASLILDYAPDAQLYIAKIAESEPSSAGIIAKAINHAVSTWEVDIISMSFGFPTCNTADYHELEAALAHAHANRVLLFAAASNSGGKLGHAYPARDQHVIAIHSTDTNGNRSAFSPTAMDHDINLATVGEAVESAWPVYLSDETSNPNFVKYKSGTSYATPIAAGIAGFLLLYSRIYLPDKASALKNRQKMQALLRQIAEKERGQTVRDGYYFIDLSLYADCLFGKSLDFIDATIRNVLST</sequence>
<feature type="domain" description="Peptidase S8/S53" evidence="7">
    <location>
        <begin position="582"/>
        <end position="831"/>
    </location>
</feature>
<keyword evidence="2 4" id="KW-0378">Hydrolase</keyword>
<dbReference type="GO" id="GO:0004252">
    <property type="term" value="F:serine-type endopeptidase activity"/>
    <property type="evidence" value="ECO:0007669"/>
    <property type="project" value="UniProtKB-UniRule"/>
</dbReference>
<feature type="active site" description="Charge relay system" evidence="4">
    <location>
        <position position="789"/>
    </location>
</feature>
<evidence type="ECO:0000256" key="2">
    <source>
        <dbReference type="ARBA" id="ARBA00022801"/>
    </source>
</evidence>
<dbReference type="InterPro" id="IPR023827">
    <property type="entry name" value="Peptidase_S8_Asp-AS"/>
</dbReference>
<dbReference type="PROSITE" id="PS00138">
    <property type="entry name" value="SUBTILASE_SER"/>
    <property type="match status" value="1"/>
</dbReference>
<dbReference type="Pfam" id="PF00082">
    <property type="entry name" value="Peptidase_S8"/>
    <property type="match status" value="1"/>
</dbReference>
<keyword evidence="6" id="KW-0472">Membrane</keyword>
<dbReference type="PANTHER" id="PTHR35186">
    <property type="entry name" value="ANK_REP_REGION DOMAIN-CONTAINING PROTEIN"/>
    <property type="match status" value="1"/>
</dbReference>
<organism evidence="9 10">
    <name type="scientific">Hypocrea atroviridis (strain ATCC 20476 / IMI 206040)</name>
    <name type="common">Trichoderma atroviride</name>
    <dbReference type="NCBI Taxonomy" id="452589"/>
    <lineage>
        <taxon>Eukaryota</taxon>
        <taxon>Fungi</taxon>
        <taxon>Dikarya</taxon>
        <taxon>Ascomycota</taxon>
        <taxon>Pezizomycotina</taxon>
        <taxon>Sordariomycetes</taxon>
        <taxon>Hypocreomycetidae</taxon>
        <taxon>Hypocreales</taxon>
        <taxon>Hypocreaceae</taxon>
        <taxon>Trichoderma</taxon>
    </lineage>
</organism>
<feature type="domain" description="DUF7580" evidence="8">
    <location>
        <begin position="183"/>
        <end position="539"/>
    </location>
</feature>
<evidence type="ECO:0000259" key="8">
    <source>
        <dbReference type="Pfam" id="PF24476"/>
    </source>
</evidence>
<dbReference type="eggNOG" id="KOG4266">
    <property type="taxonomic scope" value="Eukaryota"/>
</dbReference>
<protein>
    <submittedName>
        <fullName evidence="9">Uncharacterized protein</fullName>
    </submittedName>
</protein>
<dbReference type="EMBL" id="ABDG02000014">
    <property type="protein sequence ID" value="EHK50330.1"/>
    <property type="molecule type" value="Genomic_DNA"/>
</dbReference>
<evidence type="ECO:0000256" key="5">
    <source>
        <dbReference type="RuleBase" id="RU003355"/>
    </source>
</evidence>
<evidence type="ECO:0000313" key="10">
    <source>
        <dbReference type="Proteomes" id="UP000005426"/>
    </source>
</evidence>
<dbReference type="Gene3D" id="3.40.50.200">
    <property type="entry name" value="Peptidase S8/S53 domain"/>
    <property type="match status" value="1"/>
</dbReference>
<dbReference type="InterPro" id="IPR023828">
    <property type="entry name" value="Peptidase_S8_Ser-AS"/>
</dbReference>
<feature type="transmembrane region" description="Helical" evidence="6">
    <location>
        <begin position="790"/>
        <end position="810"/>
    </location>
</feature>
<dbReference type="InterPro" id="IPR056002">
    <property type="entry name" value="DUF7580"/>
</dbReference>
<dbReference type="PROSITE" id="PS51892">
    <property type="entry name" value="SUBTILASE"/>
    <property type="match status" value="1"/>
</dbReference>
<dbReference type="PANTHER" id="PTHR35186:SF4">
    <property type="entry name" value="PRION-INHIBITION AND PROPAGATION HELO DOMAIN-CONTAINING PROTEIN"/>
    <property type="match status" value="1"/>
</dbReference>
<evidence type="ECO:0000256" key="3">
    <source>
        <dbReference type="ARBA" id="ARBA00022825"/>
    </source>
</evidence>
<comment type="caution">
    <text evidence="9">The sequence shown here is derived from an EMBL/GenBank/DDBJ whole genome shotgun (WGS) entry which is preliminary data.</text>
</comment>
<keyword evidence="10" id="KW-1185">Reference proteome</keyword>
<keyword evidence="1 4" id="KW-0645">Protease</keyword>
<dbReference type="Proteomes" id="UP000005426">
    <property type="component" value="Unassembled WGS sequence"/>
</dbReference>
<dbReference type="CDD" id="cd00306">
    <property type="entry name" value="Peptidases_S8_S53"/>
    <property type="match status" value="1"/>
</dbReference>
<comment type="similarity">
    <text evidence="4 5">Belongs to the peptidase S8 family.</text>
</comment>
<evidence type="ECO:0000256" key="4">
    <source>
        <dbReference type="PROSITE-ProRule" id="PRU01240"/>
    </source>
</evidence>
<dbReference type="PRINTS" id="PR00723">
    <property type="entry name" value="SUBTILISIN"/>
</dbReference>
<evidence type="ECO:0000256" key="6">
    <source>
        <dbReference type="SAM" id="Phobius"/>
    </source>
</evidence>
<proteinExistence type="inferred from homology"/>
<feature type="active site" description="Charge relay system" evidence="4">
    <location>
        <position position="589"/>
    </location>
</feature>
<dbReference type="AlphaFoldDB" id="G9NGB8"/>
<dbReference type="OMA" id="GHAYPAR"/>
<dbReference type="HOGENOM" id="CLU_014424_0_0_1"/>
<gene>
    <name evidence="9" type="ORF">TRIATDRAFT_81264</name>
</gene>
<evidence type="ECO:0000313" key="9">
    <source>
        <dbReference type="EMBL" id="EHK50330.1"/>
    </source>
</evidence>
<evidence type="ECO:0000259" key="7">
    <source>
        <dbReference type="Pfam" id="PF00082"/>
    </source>
</evidence>
<keyword evidence="3 4" id="KW-0720">Serine protease</keyword>
<dbReference type="GO" id="GO:0006508">
    <property type="term" value="P:proteolysis"/>
    <property type="evidence" value="ECO:0007669"/>
    <property type="project" value="UniProtKB-KW"/>
</dbReference>
<dbReference type="Pfam" id="PF24476">
    <property type="entry name" value="DUF7580"/>
    <property type="match status" value="1"/>
</dbReference>
<dbReference type="InterPro" id="IPR036852">
    <property type="entry name" value="Peptidase_S8/S53_dom_sf"/>
</dbReference>
<keyword evidence="6" id="KW-1133">Transmembrane helix</keyword>
<feature type="active site" description="Charge relay system" evidence="4">
    <location>
        <position position="629"/>
    </location>
</feature>
<keyword evidence="6" id="KW-0812">Transmembrane</keyword>
<accession>G9NGB8</accession>
<dbReference type="STRING" id="452589.G9NGB8"/>
<evidence type="ECO:0000256" key="1">
    <source>
        <dbReference type="ARBA" id="ARBA00022670"/>
    </source>
</evidence>
<reference evidence="9 10" key="1">
    <citation type="journal article" date="2011" name="Genome Biol.">
        <title>Comparative genome sequence analysis underscores mycoparasitism as the ancestral life style of Trichoderma.</title>
        <authorList>
            <person name="Kubicek C.P."/>
            <person name="Herrera-Estrella A."/>
            <person name="Seidl-Seiboth V."/>
            <person name="Martinez D.A."/>
            <person name="Druzhinina I.S."/>
            <person name="Thon M."/>
            <person name="Zeilinger S."/>
            <person name="Casas-Flores S."/>
            <person name="Horwitz B.A."/>
            <person name="Mukherjee P.K."/>
            <person name="Mukherjee M."/>
            <person name="Kredics L."/>
            <person name="Alcaraz L.D."/>
            <person name="Aerts A."/>
            <person name="Antal Z."/>
            <person name="Atanasova L."/>
            <person name="Cervantes-Badillo M.G."/>
            <person name="Challacombe J."/>
            <person name="Chertkov O."/>
            <person name="McCluskey K."/>
            <person name="Coulpier F."/>
            <person name="Deshpande N."/>
            <person name="von Doehren H."/>
            <person name="Ebbole D.J."/>
            <person name="Esquivel-Naranjo E.U."/>
            <person name="Fekete E."/>
            <person name="Flipphi M."/>
            <person name="Glaser F."/>
            <person name="Gomez-Rodriguez E.Y."/>
            <person name="Gruber S."/>
            <person name="Han C."/>
            <person name="Henrissat B."/>
            <person name="Hermosa R."/>
            <person name="Hernandez-Onate M."/>
            <person name="Karaffa L."/>
            <person name="Kosti I."/>
            <person name="Le Crom S."/>
            <person name="Lindquist E."/>
            <person name="Lucas S."/>
            <person name="Luebeck M."/>
            <person name="Luebeck P.S."/>
            <person name="Margeot A."/>
            <person name="Metz B."/>
            <person name="Misra M."/>
            <person name="Nevalainen H."/>
            <person name="Omann M."/>
            <person name="Packer N."/>
            <person name="Perrone G."/>
            <person name="Uresti-Rivera E.E."/>
            <person name="Salamov A."/>
            <person name="Schmoll M."/>
            <person name="Seiboth B."/>
            <person name="Shapiro H."/>
            <person name="Sukno S."/>
            <person name="Tamayo-Ramos J.A."/>
            <person name="Tisch D."/>
            <person name="Wiest A."/>
            <person name="Wilkinson H.H."/>
            <person name="Zhang M."/>
            <person name="Coutinho P.M."/>
            <person name="Kenerley C.M."/>
            <person name="Monte E."/>
            <person name="Baker S.E."/>
            <person name="Grigoriev I.V."/>
        </authorList>
    </citation>
    <scope>NUCLEOTIDE SEQUENCE [LARGE SCALE GENOMIC DNA]</scope>
    <source>
        <strain evidence="10">ATCC 20476 / IMI 206040</strain>
    </source>
</reference>
<dbReference type="InterPro" id="IPR015500">
    <property type="entry name" value="Peptidase_S8_subtilisin-rel"/>
</dbReference>